<dbReference type="OrthoDB" id="10051448at2759"/>
<dbReference type="EMBL" id="CAJOBA010042462">
    <property type="protein sequence ID" value="CAF4133536.1"/>
    <property type="molecule type" value="Genomic_DNA"/>
</dbReference>
<evidence type="ECO:0000313" key="2">
    <source>
        <dbReference type="EMBL" id="CAF1280202.1"/>
    </source>
</evidence>
<name>A0A815CAC1_9BILA</name>
<dbReference type="Pfam" id="PF10551">
    <property type="entry name" value="MULE"/>
    <property type="match status" value="1"/>
</dbReference>
<dbReference type="Proteomes" id="UP000663829">
    <property type="component" value="Unassembled WGS sequence"/>
</dbReference>
<protein>
    <recommendedName>
        <fullName evidence="1">MULE transposase domain-containing protein</fullName>
    </recommendedName>
</protein>
<dbReference type="AlphaFoldDB" id="A0A815CAC1"/>
<proteinExistence type="predicted"/>
<dbReference type="Proteomes" id="UP000681722">
    <property type="component" value="Unassembled WGS sequence"/>
</dbReference>
<dbReference type="EMBL" id="CAJNOK010020857">
    <property type="protein sequence ID" value="CAF1323039.1"/>
    <property type="molecule type" value="Genomic_DNA"/>
</dbReference>
<feature type="domain" description="MULE transposase" evidence="1">
    <location>
        <begin position="108"/>
        <end position="181"/>
    </location>
</feature>
<gene>
    <name evidence="2" type="ORF">GPM918_LOCUS27520</name>
    <name evidence="3" type="ORF">OVA965_LOCUS29530</name>
    <name evidence="4" type="ORF">SRO942_LOCUS27854</name>
    <name evidence="5" type="ORF">TMI583_LOCUS30305</name>
</gene>
<evidence type="ECO:0000313" key="3">
    <source>
        <dbReference type="EMBL" id="CAF1323039.1"/>
    </source>
</evidence>
<accession>A0A815CAC1</accession>
<sequence length="222" mass="25213">MKNCTAHIHTDTNNNFLQAIGKHIHLLEPENLEVKRFRRVLKERVINETASIQKIYDEEIVKGHFSPEILASIPMVYNIQPGLNQARRQLTPTLPDSNSFDIPDGYQTTASGLPCVFGILPDRKKNTYQQSFQELKTVAASMGRIWKSEQIMMDFESGLIPAISAKFPESAHKGCHFHFVQSLYRRIQTLGLATAYSQDEGIRSCCRKLMALPFLPVHEAEN</sequence>
<keyword evidence="6" id="KW-1185">Reference proteome</keyword>
<reference evidence="2" key="1">
    <citation type="submission" date="2021-02" db="EMBL/GenBank/DDBJ databases">
        <authorList>
            <person name="Nowell W R."/>
        </authorList>
    </citation>
    <scope>NUCLEOTIDE SEQUENCE</scope>
</reference>
<evidence type="ECO:0000313" key="6">
    <source>
        <dbReference type="Proteomes" id="UP000663829"/>
    </source>
</evidence>
<dbReference type="InterPro" id="IPR018289">
    <property type="entry name" value="MULE_transposase_dom"/>
</dbReference>
<dbReference type="EMBL" id="CAJOBC010027501">
    <property type="protein sequence ID" value="CAF4074957.1"/>
    <property type="molecule type" value="Genomic_DNA"/>
</dbReference>
<dbReference type="Proteomes" id="UP000677228">
    <property type="component" value="Unassembled WGS sequence"/>
</dbReference>
<organism evidence="2 6">
    <name type="scientific">Didymodactylos carnosus</name>
    <dbReference type="NCBI Taxonomy" id="1234261"/>
    <lineage>
        <taxon>Eukaryota</taxon>
        <taxon>Metazoa</taxon>
        <taxon>Spiralia</taxon>
        <taxon>Gnathifera</taxon>
        <taxon>Rotifera</taxon>
        <taxon>Eurotatoria</taxon>
        <taxon>Bdelloidea</taxon>
        <taxon>Philodinida</taxon>
        <taxon>Philodinidae</taxon>
        <taxon>Didymodactylos</taxon>
    </lineage>
</organism>
<evidence type="ECO:0000313" key="4">
    <source>
        <dbReference type="EMBL" id="CAF4074957.1"/>
    </source>
</evidence>
<dbReference type="EMBL" id="CAJNOQ010011582">
    <property type="protein sequence ID" value="CAF1280202.1"/>
    <property type="molecule type" value="Genomic_DNA"/>
</dbReference>
<dbReference type="Proteomes" id="UP000682733">
    <property type="component" value="Unassembled WGS sequence"/>
</dbReference>
<comment type="caution">
    <text evidence="2">The sequence shown here is derived from an EMBL/GenBank/DDBJ whole genome shotgun (WGS) entry which is preliminary data.</text>
</comment>
<evidence type="ECO:0000259" key="1">
    <source>
        <dbReference type="Pfam" id="PF10551"/>
    </source>
</evidence>
<evidence type="ECO:0000313" key="5">
    <source>
        <dbReference type="EMBL" id="CAF4133536.1"/>
    </source>
</evidence>